<comment type="caution">
    <text evidence="2">The sequence shown here is derived from an EMBL/GenBank/DDBJ whole genome shotgun (WGS) entry which is preliminary data.</text>
</comment>
<evidence type="ECO:0000313" key="3">
    <source>
        <dbReference type="Proteomes" id="UP001246372"/>
    </source>
</evidence>
<reference evidence="2" key="1">
    <citation type="submission" date="2023-09" db="EMBL/GenBank/DDBJ databases">
        <title>Paucibacter sp. APW11 Genome sequencing and assembly.</title>
        <authorList>
            <person name="Kim I."/>
        </authorList>
    </citation>
    <scope>NUCLEOTIDE SEQUENCE</scope>
    <source>
        <strain evidence="2">APW11</strain>
    </source>
</reference>
<keyword evidence="3" id="KW-1185">Reference proteome</keyword>
<dbReference type="EMBL" id="JAVXZY010000001">
    <property type="protein sequence ID" value="MDT8997671.1"/>
    <property type="molecule type" value="Genomic_DNA"/>
</dbReference>
<feature type="domain" description="AB hydrolase-1" evidence="1">
    <location>
        <begin position="31"/>
        <end position="268"/>
    </location>
</feature>
<gene>
    <name evidence="2" type="ORF">RQP53_00115</name>
</gene>
<dbReference type="PANTHER" id="PTHR43194:SF5">
    <property type="entry name" value="PIMELOYL-[ACYL-CARRIER PROTEIN] METHYL ESTER ESTERASE"/>
    <property type="match status" value="1"/>
</dbReference>
<protein>
    <submittedName>
        <fullName evidence="2">Alpha/beta hydrolase</fullName>
    </submittedName>
</protein>
<evidence type="ECO:0000259" key="1">
    <source>
        <dbReference type="Pfam" id="PF12697"/>
    </source>
</evidence>
<dbReference type="PANTHER" id="PTHR43194">
    <property type="entry name" value="HYDROLASE ALPHA/BETA FOLD FAMILY"/>
    <property type="match status" value="1"/>
</dbReference>
<dbReference type="InterPro" id="IPR050228">
    <property type="entry name" value="Carboxylesterase_BioH"/>
</dbReference>
<keyword evidence="2" id="KW-0378">Hydrolase</keyword>
<accession>A0ABU3P514</accession>
<dbReference type="RefSeq" id="WP_315647892.1">
    <property type="nucleotide sequence ID" value="NZ_JAVXZY010000001.1"/>
</dbReference>
<evidence type="ECO:0000313" key="2">
    <source>
        <dbReference type="EMBL" id="MDT8997671.1"/>
    </source>
</evidence>
<dbReference type="Pfam" id="PF12697">
    <property type="entry name" value="Abhydrolase_6"/>
    <property type="match status" value="1"/>
</dbReference>
<dbReference type="InterPro" id="IPR000073">
    <property type="entry name" value="AB_hydrolase_1"/>
</dbReference>
<dbReference type="Gene3D" id="3.40.50.1820">
    <property type="entry name" value="alpha/beta hydrolase"/>
    <property type="match status" value="1"/>
</dbReference>
<organism evidence="2 3">
    <name type="scientific">Roseateles aquae</name>
    <dbReference type="NCBI Taxonomy" id="3077235"/>
    <lineage>
        <taxon>Bacteria</taxon>
        <taxon>Pseudomonadati</taxon>
        <taxon>Pseudomonadota</taxon>
        <taxon>Betaproteobacteria</taxon>
        <taxon>Burkholderiales</taxon>
        <taxon>Sphaerotilaceae</taxon>
        <taxon>Roseateles</taxon>
    </lineage>
</organism>
<dbReference type="PRINTS" id="PR00111">
    <property type="entry name" value="ABHYDROLASE"/>
</dbReference>
<dbReference type="InterPro" id="IPR029058">
    <property type="entry name" value="AB_hydrolase_fold"/>
</dbReference>
<dbReference type="Proteomes" id="UP001246372">
    <property type="component" value="Unassembled WGS sequence"/>
</dbReference>
<proteinExistence type="predicted"/>
<name>A0ABU3P514_9BURK</name>
<dbReference type="SUPFAM" id="SSF53474">
    <property type="entry name" value="alpha/beta-Hydrolases"/>
    <property type="match status" value="1"/>
</dbReference>
<dbReference type="GO" id="GO:0016787">
    <property type="term" value="F:hydrolase activity"/>
    <property type="evidence" value="ECO:0007669"/>
    <property type="project" value="UniProtKB-KW"/>
</dbReference>
<sequence length="286" mass="30361">MTVSPLQWAEAQAARLPYLLLRHAESTLAPLVFIHAGVCDHRMWLEQLSAFAAERTVLAYDRRGFGRAQTAAPTPHRWVDDLYAVLAAAGIERAIFVGCSQGGRIALDAALERPACVAGLVLIAPSVGGAPAPALAGRTAALQAAIERAQAGGDVDAINQALAALWLDGPLAETGRVSGAARELFLDMDGLMLRQPASGTVIEPALAAWDHLERVQAPCLVMWGDLDLPHLQQRCEAMVRRIPGARRCIMPGVAHLPSLEAPAAFNAALRPFLNGVDSANVESTRP</sequence>